<evidence type="ECO:0000313" key="8">
    <source>
        <dbReference type="Proteomes" id="UP001574673"/>
    </source>
</evidence>
<evidence type="ECO:0000256" key="2">
    <source>
        <dbReference type="ARBA" id="ARBA00022475"/>
    </source>
</evidence>
<evidence type="ECO:0000256" key="3">
    <source>
        <dbReference type="ARBA" id="ARBA00022692"/>
    </source>
</evidence>
<dbReference type="Pfam" id="PF03788">
    <property type="entry name" value="LrgA"/>
    <property type="match status" value="1"/>
</dbReference>
<evidence type="ECO:0000313" key="7">
    <source>
        <dbReference type="EMBL" id="MFA9949205.1"/>
    </source>
</evidence>
<keyword evidence="5 6" id="KW-0472">Membrane</keyword>
<organism evidence="7 8">
    <name type="scientific">Dentiradicibacter hellwigii</name>
    <dbReference type="NCBI Taxonomy" id="3149053"/>
    <lineage>
        <taxon>Bacteria</taxon>
        <taxon>Pseudomonadati</taxon>
        <taxon>Pseudomonadota</taxon>
        <taxon>Betaproteobacteria</taxon>
        <taxon>Rhodocyclales</taxon>
        <taxon>Rhodocyclaceae</taxon>
        <taxon>Dentiradicibacter</taxon>
    </lineage>
</organism>
<accession>A0ABV4UDB1</accession>
<keyword evidence="4 6" id="KW-1133">Transmembrane helix</keyword>
<feature type="transmembrane region" description="Helical" evidence="6">
    <location>
        <begin position="58"/>
        <end position="77"/>
    </location>
</feature>
<protein>
    <submittedName>
        <fullName evidence="7">CidA/LrgA family protein</fullName>
    </submittedName>
</protein>
<keyword evidence="8" id="KW-1185">Reference proteome</keyword>
<feature type="transmembrane region" description="Helical" evidence="6">
    <location>
        <begin position="83"/>
        <end position="107"/>
    </location>
</feature>
<sequence>MINTFTLLLLFQLVGELLVRAFGWPFPGPVIGMTLLFLVLLVRGTVSQELRHGTGSFLQHLSLLFVPAGAGVMLHWQRLAHEWLPIAIAVLVSTLIGLVVTVLVINLMRRWTSQERSGEPS</sequence>
<evidence type="ECO:0000256" key="6">
    <source>
        <dbReference type="SAM" id="Phobius"/>
    </source>
</evidence>
<dbReference type="Proteomes" id="UP001574673">
    <property type="component" value="Unassembled WGS sequence"/>
</dbReference>
<name>A0ABV4UDB1_9RHOO</name>
<dbReference type="PANTHER" id="PTHR33931:SF2">
    <property type="entry name" value="HOLIN-LIKE PROTEIN CIDA"/>
    <property type="match status" value="1"/>
</dbReference>
<dbReference type="RefSeq" id="WP_418890350.1">
    <property type="nucleotide sequence ID" value="NZ_JBEUWX010000002.1"/>
</dbReference>
<comment type="subcellular location">
    <subcellularLocation>
        <location evidence="1">Cell membrane</location>
        <topology evidence="1">Multi-pass membrane protein</topology>
    </subcellularLocation>
</comment>
<evidence type="ECO:0000256" key="1">
    <source>
        <dbReference type="ARBA" id="ARBA00004651"/>
    </source>
</evidence>
<comment type="caution">
    <text evidence="7">The sequence shown here is derived from an EMBL/GenBank/DDBJ whole genome shotgun (WGS) entry which is preliminary data.</text>
</comment>
<feature type="transmembrane region" description="Helical" evidence="6">
    <location>
        <begin position="30"/>
        <end position="46"/>
    </location>
</feature>
<dbReference type="InterPro" id="IPR005538">
    <property type="entry name" value="LrgA/CidA"/>
</dbReference>
<evidence type="ECO:0000256" key="4">
    <source>
        <dbReference type="ARBA" id="ARBA00022989"/>
    </source>
</evidence>
<keyword evidence="3 6" id="KW-0812">Transmembrane</keyword>
<reference evidence="8" key="1">
    <citation type="submission" date="2024-06" db="EMBL/GenBank/DDBJ databases">
        <title>Radixoralia hellwigii gen. nov., sp nov., isolated from a root canal in the human oral cavity.</title>
        <authorList>
            <person name="Bartsch S."/>
            <person name="Wittmer A."/>
            <person name="Schulz A.-K."/>
            <person name="Neumann-Schaal M."/>
            <person name="Wolf J."/>
            <person name="Gronow S."/>
            <person name="Tennert C."/>
            <person name="Haecker G."/>
            <person name="Cieplik F."/>
            <person name="Al-Ahmad A."/>
        </authorList>
    </citation>
    <scope>NUCLEOTIDE SEQUENCE [LARGE SCALE GENOMIC DNA]</scope>
    <source>
        <strain evidence="8">Wk13</strain>
    </source>
</reference>
<dbReference type="PANTHER" id="PTHR33931">
    <property type="entry name" value="HOLIN-LIKE PROTEIN CIDA-RELATED"/>
    <property type="match status" value="1"/>
</dbReference>
<gene>
    <name evidence="7" type="ORF">ABCS64_02485</name>
</gene>
<evidence type="ECO:0000256" key="5">
    <source>
        <dbReference type="ARBA" id="ARBA00023136"/>
    </source>
</evidence>
<proteinExistence type="predicted"/>
<keyword evidence="2" id="KW-1003">Cell membrane</keyword>
<dbReference type="EMBL" id="JBEUWX010000002">
    <property type="protein sequence ID" value="MFA9949205.1"/>
    <property type="molecule type" value="Genomic_DNA"/>
</dbReference>